<dbReference type="EMBL" id="KN400131">
    <property type="protein sequence ID" value="KHG13718.1"/>
    <property type="molecule type" value="Genomic_DNA"/>
</dbReference>
<protein>
    <submittedName>
        <fullName evidence="1">Uncharacterized protein</fullName>
    </submittedName>
</protein>
<keyword evidence="3" id="KW-1185">Reference proteome</keyword>
<dbReference type="EMBL" id="JRRC01430717">
    <property type="protein sequence ID" value="KHG05458.1"/>
    <property type="molecule type" value="Genomic_DNA"/>
</dbReference>
<evidence type="ECO:0000313" key="2">
    <source>
        <dbReference type="EMBL" id="KHG13718.1"/>
    </source>
</evidence>
<evidence type="ECO:0000313" key="3">
    <source>
        <dbReference type="Proteomes" id="UP000032142"/>
    </source>
</evidence>
<organism evidence="1 3">
    <name type="scientific">Gossypium arboreum</name>
    <name type="common">Tree cotton</name>
    <name type="synonym">Gossypium nanking</name>
    <dbReference type="NCBI Taxonomy" id="29729"/>
    <lineage>
        <taxon>Eukaryota</taxon>
        <taxon>Viridiplantae</taxon>
        <taxon>Streptophyta</taxon>
        <taxon>Embryophyta</taxon>
        <taxon>Tracheophyta</taxon>
        <taxon>Spermatophyta</taxon>
        <taxon>Magnoliopsida</taxon>
        <taxon>eudicotyledons</taxon>
        <taxon>Gunneridae</taxon>
        <taxon>Pentapetalae</taxon>
        <taxon>rosids</taxon>
        <taxon>malvids</taxon>
        <taxon>Malvales</taxon>
        <taxon>Malvaceae</taxon>
        <taxon>Malvoideae</taxon>
        <taxon>Gossypium</taxon>
    </lineage>
</organism>
<dbReference type="Proteomes" id="UP000032142">
    <property type="component" value="Unassembled WGS sequence"/>
</dbReference>
<sequence>MFGTWHRCRYMRASCRQASIGSQGMSDASITLSSEAFGIASLNMFEVVWVSASKGGKKAW</sequence>
<dbReference type="AlphaFoldDB" id="A0A0B0MTL8"/>
<gene>
    <name evidence="2" type="ORF">F383_00086</name>
    <name evidence="1" type="ORF">F383_30734</name>
</gene>
<evidence type="ECO:0000313" key="1">
    <source>
        <dbReference type="EMBL" id="KHG05458.1"/>
    </source>
</evidence>
<reference evidence="3" key="2">
    <citation type="submission" date="2014-09" db="EMBL/GenBank/DDBJ databases">
        <authorList>
            <person name="Mudge J."/>
            <person name="Ramaraj T."/>
            <person name="Lindquist I.E."/>
            <person name="Bharti A.K."/>
            <person name="Sundararajan A."/>
            <person name="Cameron C.T."/>
            <person name="Woodward J.E."/>
            <person name="May G.D."/>
            <person name="Brubaker C."/>
            <person name="Broadhvest J."/>
            <person name="Wilkins T.A."/>
        </authorList>
    </citation>
    <scope>NUCLEOTIDE SEQUENCE</scope>
    <source>
        <strain evidence="3">cv. AKA8401</strain>
    </source>
</reference>
<accession>A0A0B0MTL8</accession>
<name>A0A0B0MTL8_GOSAR</name>
<reference evidence="1" key="1">
    <citation type="submission" date="2014-09" db="EMBL/GenBank/DDBJ databases">
        <title>G. arboreum L. cv. AKA8401 A2 genome assembly version 1.0.</title>
        <authorList>
            <person name="Mudge J."/>
            <person name="Ramaraj T."/>
            <person name="Lindquist I.E."/>
            <person name="Bharti A.K."/>
            <person name="Sundararajan A."/>
            <person name="Cameron C.T."/>
            <person name="Woodward J.E."/>
            <person name="May G.D."/>
            <person name="Brubaker C."/>
            <person name="Broadhvest J."/>
            <person name="Wilkins T.A."/>
        </authorList>
    </citation>
    <scope>NUCLEOTIDE SEQUENCE</scope>
</reference>
<proteinExistence type="predicted"/>